<dbReference type="Proteomes" id="UP001165101">
    <property type="component" value="Unassembled WGS sequence"/>
</dbReference>
<keyword evidence="2" id="KW-1185">Reference proteome</keyword>
<name>A0ACB5THV8_CANBO</name>
<evidence type="ECO:0000313" key="2">
    <source>
        <dbReference type="Proteomes" id="UP001165101"/>
    </source>
</evidence>
<gene>
    <name evidence="1" type="ORF">Cboi01_000095300</name>
</gene>
<comment type="caution">
    <text evidence="1">The sequence shown here is derived from an EMBL/GenBank/DDBJ whole genome shotgun (WGS) entry which is preliminary data.</text>
</comment>
<proteinExistence type="predicted"/>
<evidence type="ECO:0000313" key="1">
    <source>
        <dbReference type="EMBL" id="GME88528.1"/>
    </source>
</evidence>
<reference evidence="1" key="1">
    <citation type="submission" date="2023-04" db="EMBL/GenBank/DDBJ databases">
        <title>Candida boidinii NBRC 1967.</title>
        <authorList>
            <person name="Ichikawa N."/>
            <person name="Sato H."/>
            <person name="Tonouchi N."/>
        </authorList>
    </citation>
    <scope>NUCLEOTIDE SEQUENCE</scope>
    <source>
        <strain evidence="1">NBRC 1967</strain>
    </source>
</reference>
<organism evidence="1 2">
    <name type="scientific">Candida boidinii</name>
    <name type="common">Yeast</name>
    <dbReference type="NCBI Taxonomy" id="5477"/>
    <lineage>
        <taxon>Eukaryota</taxon>
        <taxon>Fungi</taxon>
        <taxon>Dikarya</taxon>
        <taxon>Ascomycota</taxon>
        <taxon>Saccharomycotina</taxon>
        <taxon>Pichiomycetes</taxon>
        <taxon>Pichiales</taxon>
        <taxon>Pichiaceae</taxon>
        <taxon>Ogataea</taxon>
        <taxon>Ogataea/Candida clade</taxon>
    </lineage>
</organism>
<accession>A0ACB5THV8</accession>
<dbReference type="EMBL" id="BSXV01000305">
    <property type="protein sequence ID" value="GME88528.1"/>
    <property type="molecule type" value="Genomic_DNA"/>
</dbReference>
<protein>
    <submittedName>
        <fullName evidence="1">Unnamed protein product</fullName>
    </submittedName>
</protein>
<sequence>MKLRQILSVITCTVSFANFGKCDDSYGDYEYLFLAAKQDMIVNAEQYNEIGFDLSPLQFIDTHTQVDAALTSAYLQLAQEIRTVPWTDRIQSEASYLKTASMDGGKINTTDPDYSKYFYDAGPYTASSSSSEGAAPHLDNGYNYYAYIGIPGIVALLI</sequence>